<dbReference type="InterPro" id="IPR018108">
    <property type="entry name" value="MCP_transmembrane"/>
</dbReference>
<comment type="caution">
    <text evidence="10">The sequence shown here is derived from an EMBL/GenBank/DDBJ whole genome shotgun (WGS) entry which is preliminary data.</text>
</comment>
<evidence type="ECO:0000256" key="5">
    <source>
        <dbReference type="ARBA" id="ARBA00022737"/>
    </source>
</evidence>
<reference evidence="10" key="1">
    <citation type="submission" date="2022-11" db="EMBL/GenBank/DDBJ databases">
        <title>Chromosome-level genome of Pogonophryne albipinna.</title>
        <authorList>
            <person name="Jo E."/>
        </authorList>
    </citation>
    <scope>NUCLEOTIDE SEQUENCE</scope>
    <source>
        <strain evidence="10">SGF0006</strain>
        <tissue evidence="10">Muscle</tissue>
    </source>
</reference>
<evidence type="ECO:0000256" key="2">
    <source>
        <dbReference type="ARBA" id="ARBA00006375"/>
    </source>
</evidence>
<keyword evidence="3" id="KW-0813">Transport</keyword>
<dbReference type="Proteomes" id="UP001219934">
    <property type="component" value="Unassembled WGS sequence"/>
</dbReference>
<evidence type="ECO:0000256" key="9">
    <source>
        <dbReference type="ARBA" id="ARBA00023136"/>
    </source>
</evidence>
<keyword evidence="8" id="KW-0496">Mitochondrion</keyword>
<dbReference type="Pfam" id="PF00153">
    <property type="entry name" value="Mito_carr"/>
    <property type="match status" value="1"/>
</dbReference>
<dbReference type="InterPro" id="IPR023395">
    <property type="entry name" value="MCP_dom_sf"/>
</dbReference>
<comment type="similarity">
    <text evidence="2">Belongs to the mitochondrial carrier (TC 2.A.29) family.</text>
</comment>
<evidence type="ECO:0000256" key="1">
    <source>
        <dbReference type="ARBA" id="ARBA00004448"/>
    </source>
</evidence>
<keyword evidence="11" id="KW-1185">Reference proteome</keyword>
<accession>A0AAD6B198</accession>
<keyword evidence="7" id="KW-1133">Transmembrane helix</keyword>
<dbReference type="GO" id="GO:0005743">
    <property type="term" value="C:mitochondrial inner membrane"/>
    <property type="evidence" value="ECO:0007669"/>
    <property type="project" value="UniProtKB-SubCell"/>
</dbReference>
<keyword evidence="4" id="KW-0812">Transmembrane</keyword>
<gene>
    <name evidence="10" type="ORF">JOQ06_016915</name>
</gene>
<evidence type="ECO:0000256" key="3">
    <source>
        <dbReference type="ARBA" id="ARBA00022448"/>
    </source>
</evidence>
<organism evidence="10 11">
    <name type="scientific">Pogonophryne albipinna</name>
    <dbReference type="NCBI Taxonomy" id="1090488"/>
    <lineage>
        <taxon>Eukaryota</taxon>
        <taxon>Metazoa</taxon>
        <taxon>Chordata</taxon>
        <taxon>Craniata</taxon>
        <taxon>Vertebrata</taxon>
        <taxon>Euteleostomi</taxon>
        <taxon>Actinopterygii</taxon>
        <taxon>Neopterygii</taxon>
        <taxon>Teleostei</taxon>
        <taxon>Neoteleostei</taxon>
        <taxon>Acanthomorphata</taxon>
        <taxon>Eupercaria</taxon>
        <taxon>Perciformes</taxon>
        <taxon>Notothenioidei</taxon>
        <taxon>Pogonophryne</taxon>
    </lineage>
</organism>
<keyword evidence="5" id="KW-0677">Repeat</keyword>
<dbReference type="PANTHER" id="PTHR45829:SF4">
    <property type="entry name" value="MITOCHONDRIAL CARRIER PROTEIN RIM2"/>
    <property type="match status" value="1"/>
</dbReference>
<evidence type="ECO:0000256" key="8">
    <source>
        <dbReference type="ARBA" id="ARBA00023128"/>
    </source>
</evidence>
<sequence>MFTSHSGPWDTLCQIWLSTVSHIYVSGPQTIWSSIPGPLLERIAIHEAGKVIRTRLREEGTKYNSFFQTLRTVPRDEGYRGLTTHLVRHIPNTAIVISTYQLVVYLLNG</sequence>
<evidence type="ECO:0000256" key="6">
    <source>
        <dbReference type="ARBA" id="ARBA00022792"/>
    </source>
</evidence>
<dbReference type="PANTHER" id="PTHR45829">
    <property type="entry name" value="MITOCHONDRIAL CARRIER PROTEIN RIM2"/>
    <property type="match status" value="1"/>
</dbReference>
<dbReference type="EMBL" id="JAPTMU010000011">
    <property type="protein sequence ID" value="KAJ4935379.1"/>
    <property type="molecule type" value="Genomic_DNA"/>
</dbReference>
<dbReference type="GO" id="GO:0015218">
    <property type="term" value="F:pyrimidine nucleotide transmembrane transporter activity"/>
    <property type="evidence" value="ECO:0007669"/>
    <property type="project" value="InterPro"/>
</dbReference>
<keyword evidence="9" id="KW-0472">Membrane</keyword>
<name>A0AAD6B198_9TELE</name>
<proteinExistence type="inferred from homology"/>
<dbReference type="Gene3D" id="1.50.40.10">
    <property type="entry name" value="Mitochondrial carrier domain"/>
    <property type="match status" value="1"/>
</dbReference>
<protein>
    <submittedName>
        <fullName evidence="10">Uncharacterized protein</fullName>
    </submittedName>
</protein>
<evidence type="ECO:0000313" key="11">
    <source>
        <dbReference type="Proteomes" id="UP001219934"/>
    </source>
</evidence>
<keyword evidence="6" id="KW-0999">Mitochondrion inner membrane</keyword>
<dbReference type="AlphaFoldDB" id="A0AAD6B198"/>
<evidence type="ECO:0000256" key="7">
    <source>
        <dbReference type="ARBA" id="ARBA00022989"/>
    </source>
</evidence>
<dbReference type="GO" id="GO:1990519">
    <property type="term" value="P:pyrimidine nucleotide import into mitochondrion"/>
    <property type="evidence" value="ECO:0007669"/>
    <property type="project" value="TreeGrafter"/>
</dbReference>
<dbReference type="SUPFAM" id="SSF103506">
    <property type="entry name" value="Mitochondrial carrier"/>
    <property type="match status" value="1"/>
</dbReference>
<evidence type="ECO:0000256" key="4">
    <source>
        <dbReference type="ARBA" id="ARBA00022692"/>
    </source>
</evidence>
<dbReference type="InterPro" id="IPR049562">
    <property type="entry name" value="SLC25A33/36-like"/>
</dbReference>
<evidence type="ECO:0000313" key="10">
    <source>
        <dbReference type="EMBL" id="KAJ4935379.1"/>
    </source>
</evidence>
<comment type="subcellular location">
    <subcellularLocation>
        <location evidence="1">Mitochondrion inner membrane</location>
        <topology evidence="1">Multi-pass membrane protein</topology>
    </subcellularLocation>
</comment>